<keyword evidence="2" id="KW-0732">Signal</keyword>
<reference evidence="3 4" key="1">
    <citation type="submission" date="2024-08" db="EMBL/GenBank/DDBJ databases">
        <authorList>
            <person name="Cucini C."/>
            <person name="Frati F."/>
        </authorList>
    </citation>
    <scope>NUCLEOTIDE SEQUENCE [LARGE SCALE GENOMIC DNA]</scope>
</reference>
<dbReference type="EMBL" id="CAXLJM020000008">
    <property type="protein sequence ID" value="CAL8075472.1"/>
    <property type="molecule type" value="Genomic_DNA"/>
</dbReference>
<sequence>MNTKRAVLSFWVLSVCSFSVCMPGRTPSGHYGSNFVPGPVLSNNFLNVPYTPSNNGGEKQYGGHVLQGPTRIQFDTPVLAKLLLFAEYLSTPQVGSGTRSGYREPGIPNSPIRQTGNNWIHEGPDKYGIRGYNNQ</sequence>
<feature type="region of interest" description="Disordered" evidence="1">
    <location>
        <begin position="94"/>
        <end position="135"/>
    </location>
</feature>
<evidence type="ECO:0000256" key="2">
    <source>
        <dbReference type="SAM" id="SignalP"/>
    </source>
</evidence>
<comment type="caution">
    <text evidence="3">The sequence shown here is derived from an EMBL/GenBank/DDBJ whole genome shotgun (WGS) entry which is preliminary data.</text>
</comment>
<gene>
    <name evidence="3" type="ORF">ODALV1_LOCUS3186</name>
</gene>
<dbReference type="Proteomes" id="UP001642540">
    <property type="component" value="Unassembled WGS sequence"/>
</dbReference>
<protein>
    <submittedName>
        <fullName evidence="3">Uncharacterized protein</fullName>
    </submittedName>
</protein>
<feature type="chain" id="PRO_5046690050" evidence="2">
    <location>
        <begin position="22"/>
        <end position="135"/>
    </location>
</feature>
<keyword evidence="4" id="KW-1185">Reference proteome</keyword>
<feature type="signal peptide" evidence="2">
    <location>
        <begin position="1"/>
        <end position="21"/>
    </location>
</feature>
<evidence type="ECO:0000313" key="4">
    <source>
        <dbReference type="Proteomes" id="UP001642540"/>
    </source>
</evidence>
<evidence type="ECO:0000256" key="1">
    <source>
        <dbReference type="SAM" id="MobiDB-lite"/>
    </source>
</evidence>
<evidence type="ECO:0000313" key="3">
    <source>
        <dbReference type="EMBL" id="CAL8075472.1"/>
    </source>
</evidence>
<name>A0ABP1PU42_9HEXA</name>
<organism evidence="3 4">
    <name type="scientific">Orchesella dallaii</name>
    <dbReference type="NCBI Taxonomy" id="48710"/>
    <lineage>
        <taxon>Eukaryota</taxon>
        <taxon>Metazoa</taxon>
        <taxon>Ecdysozoa</taxon>
        <taxon>Arthropoda</taxon>
        <taxon>Hexapoda</taxon>
        <taxon>Collembola</taxon>
        <taxon>Entomobryomorpha</taxon>
        <taxon>Entomobryoidea</taxon>
        <taxon>Orchesellidae</taxon>
        <taxon>Orchesellinae</taxon>
        <taxon>Orchesella</taxon>
    </lineage>
</organism>
<proteinExistence type="predicted"/>
<accession>A0ABP1PU42</accession>